<protein>
    <submittedName>
        <fullName evidence="1">D-aminopeptidase</fullName>
    </submittedName>
</protein>
<keyword evidence="2" id="KW-1185">Reference proteome</keyword>
<dbReference type="Gene3D" id="3.40.50.10780">
    <property type="entry name" value="Dipeptide transport protein"/>
    <property type="match status" value="1"/>
</dbReference>
<evidence type="ECO:0000313" key="2">
    <source>
        <dbReference type="Proteomes" id="UP001519308"/>
    </source>
</evidence>
<sequence>MKKQLIICADMEGATGIFDENHKAMIHGTEEWRNIGREYITSDVLAVCDAANEFGIDEILIYDGHFAGNPEHNILLEKLPPNAKFFDTPDRCFWWRRIRGQAVWEPYGIITVGQHARYGEKDAYFPHTIQSPSIKEISINGLHIAEIGTAVLNFYGAKYLANIGCNASMKEARELSDNVITIPVKDKAREWTPTISETYSIIKNGVLEALRNGELIKSVDISEPYEFSISLTEGYKFLVPDRISWKGDFDDNKAFWETPSIEIGLELFDYVREYIVKNN</sequence>
<gene>
    <name evidence="1" type="ORF">J2Z44_003608</name>
</gene>
<dbReference type="InterPro" id="IPR036177">
    <property type="entry name" value="Peptidase_M55_sf"/>
</dbReference>
<proteinExistence type="predicted"/>
<organism evidence="1 2">
    <name type="scientific">Clostridium punense</name>
    <dbReference type="NCBI Taxonomy" id="1054297"/>
    <lineage>
        <taxon>Bacteria</taxon>
        <taxon>Bacillati</taxon>
        <taxon>Bacillota</taxon>
        <taxon>Clostridia</taxon>
        <taxon>Eubacteriales</taxon>
        <taxon>Clostridiaceae</taxon>
        <taxon>Clostridium</taxon>
    </lineage>
</organism>
<dbReference type="RefSeq" id="WP_021282997.1">
    <property type="nucleotide sequence ID" value="NZ_JAGGLL010000037.1"/>
</dbReference>
<evidence type="ECO:0000313" key="1">
    <source>
        <dbReference type="EMBL" id="MBP2023766.1"/>
    </source>
</evidence>
<reference evidence="1 2" key="1">
    <citation type="submission" date="2021-03" db="EMBL/GenBank/DDBJ databases">
        <title>Genomic Encyclopedia of Type Strains, Phase IV (KMG-IV): sequencing the most valuable type-strain genomes for metagenomic binning, comparative biology and taxonomic classification.</title>
        <authorList>
            <person name="Goeker M."/>
        </authorList>
    </citation>
    <scope>NUCLEOTIDE SEQUENCE [LARGE SCALE GENOMIC DNA]</scope>
    <source>
        <strain evidence="1 2">DSM 28650</strain>
    </source>
</reference>
<dbReference type="Proteomes" id="UP001519308">
    <property type="component" value="Unassembled WGS sequence"/>
</dbReference>
<accession>A0ABS4K950</accession>
<dbReference type="InterPro" id="IPR027476">
    <property type="entry name" value="DppA_N"/>
</dbReference>
<name>A0ABS4K950_9CLOT</name>
<dbReference type="EMBL" id="JAGGLL010000037">
    <property type="protein sequence ID" value="MBP2023766.1"/>
    <property type="molecule type" value="Genomic_DNA"/>
</dbReference>
<comment type="caution">
    <text evidence="1">The sequence shown here is derived from an EMBL/GenBank/DDBJ whole genome shotgun (WGS) entry which is preliminary data.</text>
</comment>
<dbReference type="InterPro" id="IPR007035">
    <property type="entry name" value="Peptidase_M55"/>
</dbReference>
<dbReference type="SUPFAM" id="SSF63992">
    <property type="entry name" value="Dipeptide transport protein"/>
    <property type="match status" value="1"/>
</dbReference>
<dbReference type="Pfam" id="PF04951">
    <property type="entry name" value="Peptidase_M55"/>
    <property type="match status" value="1"/>
</dbReference>